<keyword evidence="4" id="KW-1185">Reference proteome</keyword>
<feature type="coiled-coil region" evidence="1">
    <location>
        <begin position="572"/>
        <end position="687"/>
    </location>
</feature>
<feature type="compositionally biased region" description="Basic and acidic residues" evidence="2">
    <location>
        <begin position="808"/>
        <end position="827"/>
    </location>
</feature>
<feature type="region of interest" description="Disordered" evidence="2">
    <location>
        <begin position="806"/>
        <end position="844"/>
    </location>
</feature>
<dbReference type="InterPro" id="IPR007483">
    <property type="entry name" value="Hamartin"/>
</dbReference>
<dbReference type="PANTHER" id="PTHR15154:SF2">
    <property type="entry name" value="HAMARTIN"/>
    <property type="match status" value="1"/>
</dbReference>
<dbReference type="Proteomes" id="UP000007148">
    <property type="component" value="Unassembled WGS sequence"/>
</dbReference>
<comment type="caution">
    <text evidence="3">The sequence shown here is derived from an EMBL/GenBank/DDBJ whole genome shotgun (WGS) entry which is preliminary data.</text>
</comment>
<gene>
    <name evidence="3" type="ORF">PIIN_03300</name>
</gene>
<evidence type="ECO:0000256" key="2">
    <source>
        <dbReference type="SAM" id="MobiDB-lite"/>
    </source>
</evidence>
<organism evidence="3 4">
    <name type="scientific">Serendipita indica (strain DSM 11827)</name>
    <name type="common">Root endophyte fungus</name>
    <name type="synonym">Piriformospora indica</name>
    <dbReference type="NCBI Taxonomy" id="1109443"/>
    <lineage>
        <taxon>Eukaryota</taxon>
        <taxon>Fungi</taxon>
        <taxon>Dikarya</taxon>
        <taxon>Basidiomycota</taxon>
        <taxon>Agaricomycotina</taxon>
        <taxon>Agaricomycetes</taxon>
        <taxon>Sebacinales</taxon>
        <taxon>Serendipitaceae</taxon>
        <taxon>Serendipita</taxon>
    </lineage>
</organism>
<dbReference type="OrthoDB" id="28737at2759"/>
<evidence type="ECO:0000313" key="3">
    <source>
        <dbReference type="EMBL" id="CCA69400.1"/>
    </source>
</evidence>
<reference evidence="3 4" key="1">
    <citation type="journal article" date="2011" name="PLoS Pathog.">
        <title>Endophytic Life Strategies Decoded by Genome and Transcriptome Analyses of the Mutualistic Root Symbiont Piriformospora indica.</title>
        <authorList>
            <person name="Zuccaro A."/>
            <person name="Lahrmann U."/>
            <person name="Guldener U."/>
            <person name="Langen G."/>
            <person name="Pfiffi S."/>
            <person name="Biedenkopf D."/>
            <person name="Wong P."/>
            <person name="Samans B."/>
            <person name="Grimm C."/>
            <person name="Basiewicz M."/>
            <person name="Murat C."/>
            <person name="Martin F."/>
            <person name="Kogel K.H."/>
        </authorList>
    </citation>
    <scope>NUCLEOTIDE SEQUENCE [LARGE SCALE GENOMIC DNA]</scope>
    <source>
        <strain evidence="3 4">DSM 11827</strain>
    </source>
</reference>
<proteinExistence type="predicted"/>
<dbReference type="STRING" id="1109443.G4TDK2"/>
<dbReference type="EMBL" id="CAFZ01000054">
    <property type="protein sequence ID" value="CCA69400.1"/>
    <property type="molecule type" value="Genomic_DNA"/>
</dbReference>
<feature type="compositionally biased region" description="Basic and acidic residues" evidence="2">
    <location>
        <begin position="450"/>
        <end position="459"/>
    </location>
</feature>
<feature type="region of interest" description="Disordered" evidence="2">
    <location>
        <begin position="438"/>
        <end position="459"/>
    </location>
</feature>
<name>G4TDK2_SERID</name>
<dbReference type="OMA" id="IMFLPHI"/>
<dbReference type="GO" id="GO:0033596">
    <property type="term" value="C:TSC1-TSC2 complex"/>
    <property type="evidence" value="ECO:0007669"/>
    <property type="project" value="TreeGrafter"/>
</dbReference>
<dbReference type="GO" id="GO:0032007">
    <property type="term" value="P:negative regulation of TOR signaling"/>
    <property type="evidence" value="ECO:0007669"/>
    <property type="project" value="TreeGrafter"/>
</dbReference>
<sequence>MSVRDVERWLLSAISSPEERQEALERLTTFVSQRPAEVAQLETWLLGQYNSNSLVTPLEFFVEILFAIRDHLNSESISRTWWDLVLRPALRREQLSRKARHEAIQMVMIGLKEGGTGFRRRLLQLSVLGVPSHDSVEDAIETAHMNTDERAQMSQWRDSLVEILTNDAISNPQAFFEEMQTEFRTPDNRLSLSILLSKLAASDDFPVTTFGESPLLMTLLISLFIDNSATVFNTQLTTLVILLPLFAVKAPKRLHEILPELLAILARAICWQSRTGENDDLVGVLHQRLEIREEYEWKRLEFSFDAVPSITPDATRYFTFLYGIYPCNCLAFLREPVQYLIDKDCKSPFTVNWDEALDEEEIWNRCDTLVRQHIFHPALIKQTAEGELEQTGTWTGEVADVVRACSLLDVRNVASTWENALRDRLQPNHDVWMEGEAISEPGDGNATPVDHPRLREPSKRPHVSLRQLMDMHMILRSGQPIDIINDFPDLPSTPRTHPAPLNPAYEVAAALGGSYARHGAQSPEVASLSSTQREEAKEEAISTLQRDLLMMMNELNFETYLRRHYLAQIGYLNRKSAQIRSSEMERQRMRDQIKRNEQEIERHKREKRDMQIQIDRYREGGDNYSVNMSRQINRMKQEKQAWLAEAQDLRARDAENKDVLAAQSERLADIEKKNSDLLNERKENEVKVALIQDYERQIEILRKAEEVWRIDHRKLKWQEDVIEQIRSKAYNMQAIIDSEQYSNAQLTNDNRALEERVYELEVQLDHMRRAPPQNPRLVEHTEALQRNFYERIRELEDENAHLRSRNAQAERELLQERVKRETLERREHQRSRAQAAPEDTAESS</sequence>
<dbReference type="PANTHER" id="PTHR15154">
    <property type="entry name" value="HAMARTIN"/>
    <property type="match status" value="1"/>
</dbReference>
<evidence type="ECO:0000313" key="4">
    <source>
        <dbReference type="Proteomes" id="UP000007148"/>
    </source>
</evidence>
<dbReference type="GO" id="GO:0051726">
    <property type="term" value="P:regulation of cell cycle"/>
    <property type="evidence" value="ECO:0007669"/>
    <property type="project" value="TreeGrafter"/>
</dbReference>
<keyword evidence="1" id="KW-0175">Coiled coil</keyword>
<dbReference type="eggNOG" id="ENOG502R01W">
    <property type="taxonomic scope" value="Eukaryota"/>
</dbReference>
<dbReference type="InParanoid" id="G4TDK2"/>
<dbReference type="HOGENOM" id="CLU_007465_0_0_1"/>
<accession>G4TDK2</accession>
<evidence type="ECO:0000256" key="1">
    <source>
        <dbReference type="SAM" id="Coils"/>
    </source>
</evidence>
<protein>
    <submittedName>
        <fullName evidence="3">Uncharacterized protein</fullName>
    </submittedName>
</protein>
<dbReference type="AlphaFoldDB" id="G4TDK2"/>